<dbReference type="Proteomes" id="UP000001056">
    <property type="component" value="Unassembled WGS sequence"/>
</dbReference>
<evidence type="ECO:0000256" key="1">
    <source>
        <dbReference type="SAM" id="MobiDB-lite"/>
    </source>
</evidence>
<evidence type="ECO:0000313" key="2">
    <source>
        <dbReference type="EMBL" id="EAQ83103.1"/>
    </source>
</evidence>
<organism evidence="2 3">
    <name type="scientific">Chaetomium globosum (strain ATCC 6205 / CBS 148.51 / DSM 1962 / NBRC 6347 / NRRL 1970)</name>
    <name type="common">Soil fungus</name>
    <dbReference type="NCBI Taxonomy" id="306901"/>
    <lineage>
        <taxon>Eukaryota</taxon>
        <taxon>Fungi</taxon>
        <taxon>Dikarya</taxon>
        <taxon>Ascomycota</taxon>
        <taxon>Pezizomycotina</taxon>
        <taxon>Sordariomycetes</taxon>
        <taxon>Sordariomycetidae</taxon>
        <taxon>Sordariales</taxon>
        <taxon>Chaetomiaceae</taxon>
        <taxon>Chaetomium</taxon>
    </lineage>
</organism>
<dbReference type="GeneID" id="4397276"/>
<dbReference type="EMBL" id="CH408036">
    <property type="protein sequence ID" value="EAQ83103.1"/>
    <property type="molecule type" value="Genomic_DNA"/>
</dbReference>
<dbReference type="RefSeq" id="XP_001226188.1">
    <property type="nucleotide sequence ID" value="XM_001226187.1"/>
</dbReference>
<dbReference type="AlphaFoldDB" id="Q2GM83"/>
<accession>Q2GM83</accession>
<gene>
    <name evidence="2" type="ORF">CHGG_10921</name>
</gene>
<dbReference type="InParanoid" id="Q2GM83"/>
<proteinExistence type="predicted"/>
<name>Q2GM83_CHAGB</name>
<dbReference type="VEuPathDB" id="FungiDB:CHGG_10921"/>
<keyword evidence="3" id="KW-1185">Reference proteome</keyword>
<dbReference type="HOGENOM" id="CLU_3351019_0_0_1"/>
<reference evidence="3" key="1">
    <citation type="journal article" date="2015" name="Genome Announc.">
        <title>Draft genome sequence of the cellulolytic fungus Chaetomium globosum.</title>
        <authorList>
            <person name="Cuomo C.A."/>
            <person name="Untereiner W.A."/>
            <person name="Ma L.-J."/>
            <person name="Grabherr M."/>
            <person name="Birren B.W."/>
        </authorList>
    </citation>
    <scope>NUCLEOTIDE SEQUENCE [LARGE SCALE GENOMIC DNA]</scope>
    <source>
        <strain evidence="3">ATCC 6205 / CBS 148.51 / DSM 1962 / NBRC 6347 / NRRL 1970</strain>
    </source>
</reference>
<evidence type="ECO:0000313" key="3">
    <source>
        <dbReference type="Proteomes" id="UP000001056"/>
    </source>
</evidence>
<sequence>MILKSHGWPSLPIAQGSNGVDKFRQQAAAGPDRSLQS</sequence>
<protein>
    <submittedName>
        <fullName evidence="2">Uncharacterized protein</fullName>
    </submittedName>
</protein>
<feature type="region of interest" description="Disordered" evidence="1">
    <location>
        <begin position="1"/>
        <end position="37"/>
    </location>
</feature>